<evidence type="ECO:0000256" key="2">
    <source>
        <dbReference type="SAM" id="Phobius"/>
    </source>
</evidence>
<evidence type="ECO:0000256" key="1">
    <source>
        <dbReference type="SAM" id="MobiDB-lite"/>
    </source>
</evidence>
<proteinExistence type="predicted"/>
<keyword evidence="2" id="KW-1133">Transmembrane helix</keyword>
<feature type="region of interest" description="Disordered" evidence="1">
    <location>
        <begin position="178"/>
        <end position="198"/>
    </location>
</feature>
<dbReference type="RefSeq" id="XP_067917655.1">
    <property type="nucleotide sequence ID" value="XM_068070369.1"/>
</dbReference>
<keyword evidence="4" id="KW-1185">Reference proteome</keyword>
<dbReference type="VEuPathDB" id="ToxoDB:CSUI_010264"/>
<gene>
    <name evidence="3" type="ORF">CSUI_010264</name>
</gene>
<keyword evidence="2" id="KW-0472">Membrane</keyword>
<protein>
    <recommendedName>
        <fullName evidence="5">Transmembrane protein</fullName>
    </recommendedName>
</protein>
<organism evidence="3 4">
    <name type="scientific">Cystoisospora suis</name>
    <dbReference type="NCBI Taxonomy" id="483139"/>
    <lineage>
        <taxon>Eukaryota</taxon>
        <taxon>Sar</taxon>
        <taxon>Alveolata</taxon>
        <taxon>Apicomplexa</taxon>
        <taxon>Conoidasida</taxon>
        <taxon>Coccidia</taxon>
        <taxon>Eucoccidiorida</taxon>
        <taxon>Eimeriorina</taxon>
        <taxon>Sarcocystidae</taxon>
        <taxon>Cystoisospora</taxon>
    </lineage>
</organism>
<dbReference type="EMBL" id="MIGC01007013">
    <property type="protein sequence ID" value="PHJ15923.1"/>
    <property type="molecule type" value="Genomic_DNA"/>
</dbReference>
<dbReference type="AlphaFoldDB" id="A0A2C6KHQ0"/>
<feature type="transmembrane region" description="Helical" evidence="2">
    <location>
        <begin position="133"/>
        <end position="155"/>
    </location>
</feature>
<reference evidence="3 4" key="1">
    <citation type="journal article" date="2017" name="Int. J. Parasitol.">
        <title>The genome of the protozoan parasite Cystoisospora suis and a reverse vaccinology approach to identify vaccine candidates.</title>
        <authorList>
            <person name="Palmieri N."/>
            <person name="Shrestha A."/>
            <person name="Ruttkowski B."/>
            <person name="Beck T."/>
            <person name="Vogl C."/>
            <person name="Tomley F."/>
            <person name="Blake D.P."/>
            <person name="Joachim A."/>
        </authorList>
    </citation>
    <scope>NUCLEOTIDE SEQUENCE [LARGE SCALE GENOMIC DNA]</scope>
    <source>
        <strain evidence="3 4">Wien I</strain>
    </source>
</reference>
<name>A0A2C6KHQ0_9APIC</name>
<accession>A0A2C6KHQ0</accession>
<dbReference type="Proteomes" id="UP000221165">
    <property type="component" value="Unassembled WGS sequence"/>
</dbReference>
<sequence>MQPRQSQLRVRVSSLALGCVPFLLFSGLTVVRAGGGWYGDEYNMRGYAGGPAAPPAPGHWNPAIAGQVPRPAPPPPPAHVIIVNKTGYPDRSPPPAPASPIQETAIPVTEVMETDDSERRKLPRVRGVKRTILGAWLASAGLPFWGALSLGYGLLRLAGSLYDRRHVQNMNEARAGQRMVRQIRQKGHRASGNTTGSH</sequence>
<comment type="caution">
    <text evidence="3">The sequence shown here is derived from an EMBL/GenBank/DDBJ whole genome shotgun (WGS) entry which is preliminary data.</text>
</comment>
<evidence type="ECO:0000313" key="4">
    <source>
        <dbReference type="Proteomes" id="UP000221165"/>
    </source>
</evidence>
<keyword evidence="2" id="KW-0812">Transmembrane</keyword>
<evidence type="ECO:0008006" key="5">
    <source>
        <dbReference type="Google" id="ProtNLM"/>
    </source>
</evidence>
<dbReference type="GeneID" id="94433580"/>
<evidence type="ECO:0000313" key="3">
    <source>
        <dbReference type="EMBL" id="PHJ15923.1"/>
    </source>
</evidence>